<evidence type="ECO:0000313" key="1">
    <source>
        <dbReference type="EMBL" id="SVA22163.1"/>
    </source>
</evidence>
<dbReference type="PANTHER" id="PTHR34374">
    <property type="entry name" value="LARGE RIBOSOMAL RNA SUBUNIT ACCUMULATION PROTEIN YCED HOMOLOG 1, CHLOROPLASTIC"/>
    <property type="match status" value="1"/>
</dbReference>
<protein>
    <recommendedName>
        <fullName evidence="2">DUF177 domain-containing protein</fullName>
    </recommendedName>
</protein>
<dbReference type="EMBL" id="UINC01005572">
    <property type="protein sequence ID" value="SVA22163.1"/>
    <property type="molecule type" value="Genomic_DNA"/>
</dbReference>
<dbReference type="PANTHER" id="PTHR34374:SF1">
    <property type="entry name" value="LARGE RIBOSOMAL RNA SUBUNIT ACCUMULATION PROTEIN YCED HOMOLOG 1, CHLOROPLASTIC"/>
    <property type="match status" value="1"/>
</dbReference>
<sequence length="173" mass="19748">MYLDLRDVSEKSECFERTYVASAFTSAKEDYLVKDDVSLVFDVRKIQDKYHLVGRLVTNLELICCRCLEAYPRPVDSAFDLLYLPQVRNNGDGEVEVEETALAVAFYHDEEIDLGQLVREQLYLSLPMKPLCVENCLGLCPICGINLNRDNCQCSTTWHDSRLAGLRSALDKR</sequence>
<organism evidence="1">
    <name type="scientific">marine metagenome</name>
    <dbReference type="NCBI Taxonomy" id="408172"/>
    <lineage>
        <taxon>unclassified sequences</taxon>
        <taxon>metagenomes</taxon>
        <taxon>ecological metagenomes</taxon>
    </lineage>
</organism>
<reference evidence="1" key="1">
    <citation type="submission" date="2018-05" db="EMBL/GenBank/DDBJ databases">
        <authorList>
            <person name="Lanie J.A."/>
            <person name="Ng W.-L."/>
            <person name="Kazmierczak K.M."/>
            <person name="Andrzejewski T.M."/>
            <person name="Davidsen T.M."/>
            <person name="Wayne K.J."/>
            <person name="Tettelin H."/>
            <person name="Glass J.I."/>
            <person name="Rusch D."/>
            <person name="Podicherti R."/>
            <person name="Tsui H.-C.T."/>
            <person name="Winkler M.E."/>
        </authorList>
    </citation>
    <scope>NUCLEOTIDE SEQUENCE</scope>
</reference>
<evidence type="ECO:0008006" key="2">
    <source>
        <dbReference type="Google" id="ProtNLM"/>
    </source>
</evidence>
<name>A0A381U6L2_9ZZZZ</name>
<accession>A0A381U6L2</accession>
<dbReference type="AlphaFoldDB" id="A0A381U6L2"/>
<dbReference type="InterPro" id="IPR003772">
    <property type="entry name" value="YceD"/>
</dbReference>
<gene>
    <name evidence="1" type="ORF">METZ01_LOCUS75017</name>
</gene>
<proteinExistence type="predicted"/>
<dbReference type="Pfam" id="PF02620">
    <property type="entry name" value="YceD"/>
    <property type="match status" value="1"/>
</dbReference>